<organism evidence="7 8">
    <name type="scientific">Cyprinus carpio</name>
    <name type="common">Common carp</name>
    <dbReference type="NCBI Taxonomy" id="7962"/>
    <lineage>
        <taxon>Eukaryota</taxon>
        <taxon>Metazoa</taxon>
        <taxon>Chordata</taxon>
        <taxon>Craniata</taxon>
        <taxon>Vertebrata</taxon>
        <taxon>Euteleostomi</taxon>
        <taxon>Actinopterygii</taxon>
        <taxon>Neopterygii</taxon>
        <taxon>Teleostei</taxon>
        <taxon>Ostariophysi</taxon>
        <taxon>Cypriniformes</taxon>
        <taxon>Cyprinidae</taxon>
        <taxon>Cyprininae</taxon>
        <taxon>Cyprinus</taxon>
    </lineage>
</organism>
<protein>
    <submittedName>
        <fullName evidence="7">Serrate RNA effector molecule homolog (Arabidopsis)</fullName>
    </submittedName>
</protein>
<evidence type="ECO:0000256" key="4">
    <source>
        <dbReference type="SAM" id="MobiDB-lite"/>
    </source>
</evidence>
<dbReference type="Pfam" id="PF12066">
    <property type="entry name" value="SERRATE_Ars2_N"/>
    <property type="match status" value="1"/>
</dbReference>
<evidence type="ECO:0000256" key="1">
    <source>
        <dbReference type="ARBA" id="ARBA00004123"/>
    </source>
</evidence>
<feature type="region of interest" description="Disordered" evidence="4">
    <location>
        <begin position="210"/>
        <end position="291"/>
    </location>
</feature>
<dbReference type="PANTHER" id="PTHR13165:SF0">
    <property type="entry name" value="SERRATE RNA EFFECTOR MOLECULE HOMOLOG"/>
    <property type="match status" value="1"/>
</dbReference>
<keyword evidence="3" id="KW-0539">Nucleus</keyword>
<sequence>DYERGRRERFSPPRHDMSPQQKRMRRDWDDHGGDPYHGGYDLGYGGGGGPSYAPPQPWGHPDMHLMQPHHGIPIQARLGNIHDMDLGPPLPVMKTFKEFLLSLDDSVDETESVKRYNEYKIDFRRQQMQDFFLAHKDEEWFRSKYHPDEAGRRKAEAHSALQNRLNVYMYLMDNNWFESVSLDIEHAPQITKILDAAVIKMEGGMENDLRILEQPTEEEEERERLSSGGPGSEALKRDEPRPADVERKPSTEKDKVVRERSADVKERTEEQKEREEKKPKDDQPPRPRPLHRTCSLFMRSIAPTISKAEIVALCRRYPGFMRVCLSEPQPERRFFRRCWVTFDRGVNIKEICWNLQNIRLRDCELAPGVNRDLARRVRNVNGITQHKQVLRNDIKLAAKLIHALDDRERLWSHKPREETHTLELPAQNPILKNITDYLIEEVSAEEEELLGSAGGADSEEGSKEGNPTEITVERDEKLVKVLDRLLFYLRIVHSIDYYNTCEYPSEDEMPNRCGIIHVRGPIPPNRITHREVADWQKIFEEKLGALFSVKESLSEDEAAKMGRKDPEQEVEKFVLANTQELGKDKWLCPLSGKKFKGPEFVRKHILNKHGDKIEEVKKEVVFFNNFLMDAKRPSIPEMKPPPPPGPGQGVLSPGGLPFPPQGPQGLMGFGQPRPPVMGYGGGPPYPPNQYGGGGRGNYDNFRGQGGYPGKPRNNRMMRGDPRNIIEYRDLDAPDDVDFF</sequence>
<evidence type="ECO:0000256" key="3">
    <source>
        <dbReference type="ARBA" id="ARBA00023242"/>
    </source>
</evidence>
<evidence type="ECO:0000259" key="6">
    <source>
        <dbReference type="Pfam" id="PF12066"/>
    </source>
</evidence>
<feature type="domain" description="SERRATE/Ars2 N-terminal" evidence="6">
    <location>
        <begin position="97"/>
        <end position="205"/>
    </location>
</feature>
<evidence type="ECO:0000256" key="2">
    <source>
        <dbReference type="ARBA" id="ARBA00005407"/>
    </source>
</evidence>
<feature type="compositionally biased region" description="Gly residues" evidence="4">
    <location>
        <begin position="40"/>
        <end position="50"/>
    </location>
</feature>
<name>A0A8C2ABY1_CYPCA</name>
<dbReference type="AlphaFoldDB" id="A0A8C2ABY1"/>
<feature type="domain" description="SERRATE/Ars2 C-terminal" evidence="5">
    <location>
        <begin position="519"/>
        <end position="713"/>
    </location>
</feature>
<dbReference type="InterPro" id="IPR021933">
    <property type="entry name" value="SERRATE/Ars2_N"/>
</dbReference>
<feature type="region of interest" description="Disordered" evidence="4">
    <location>
        <begin position="680"/>
        <end position="720"/>
    </location>
</feature>
<dbReference type="GO" id="GO:0031053">
    <property type="term" value="P:primary miRNA processing"/>
    <property type="evidence" value="ECO:0007669"/>
    <property type="project" value="TreeGrafter"/>
</dbReference>
<feature type="region of interest" description="Disordered" evidence="4">
    <location>
        <begin position="634"/>
        <end position="658"/>
    </location>
</feature>
<accession>A0A8C2ABY1</accession>
<evidence type="ECO:0000313" key="7">
    <source>
        <dbReference type="Ensembl" id="ENSCCRP00015102615.1"/>
    </source>
</evidence>
<dbReference type="Pfam" id="PF04959">
    <property type="entry name" value="ARS2"/>
    <property type="match status" value="1"/>
</dbReference>
<proteinExistence type="inferred from homology"/>
<evidence type="ECO:0000259" key="5">
    <source>
        <dbReference type="Pfam" id="PF04959"/>
    </source>
</evidence>
<feature type="compositionally biased region" description="Basic and acidic residues" evidence="4">
    <location>
        <begin position="234"/>
        <end position="285"/>
    </location>
</feature>
<dbReference type="Ensembl" id="ENSCCRT00015105928.1">
    <property type="protein sequence ID" value="ENSCCRP00015102615.1"/>
    <property type="gene ID" value="ENSCCRG00015040984.1"/>
</dbReference>
<dbReference type="PANTHER" id="PTHR13165">
    <property type="entry name" value="ARSENITE-RESISTANCE PROTEIN 2"/>
    <property type="match status" value="1"/>
</dbReference>
<dbReference type="InterPro" id="IPR039727">
    <property type="entry name" value="SE/Ars2"/>
</dbReference>
<dbReference type="GO" id="GO:0016604">
    <property type="term" value="C:nuclear body"/>
    <property type="evidence" value="ECO:0007669"/>
    <property type="project" value="TreeGrafter"/>
</dbReference>
<feature type="region of interest" description="Disordered" evidence="4">
    <location>
        <begin position="1"/>
        <end position="58"/>
    </location>
</feature>
<evidence type="ECO:0000313" key="8">
    <source>
        <dbReference type="Proteomes" id="UP000694700"/>
    </source>
</evidence>
<feature type="compositionally biased region" description="Basic and acidic residues" evidence="4">
    <location>
        <begin position="1"/>
        <end position="17"/>
    </location>
</feature>
<dbReference type="Proteomes" id="UP000694700">
    <property type="component" value="Unplaced"/>
</dbReference>
<comment type="similarity">
    <text evidence="2">Belongs to the ARS2 family.</text>
</comment>
<dbReference type="InterPro" id="IPR007042">
    <property type="entry name" value="SERRATE/Ars2_C"/>
</dbReference>
<reference evidence="7" key="1">
    <citation type="submission" date="2025-08" db="UniProtKB">
        <authorList>
            <consortium name="Ensembl"/>
        </authorList>
    </citation>
    <scope>IDENTIFICATION</scope>
</reference>
<comment type="subcellular location">
    <subcellularLocation>
        <location evidence="1">Nucleus</location>
    </subcellularLocation>
</comment>